<evidence type="ECO:0000256" key="4">
    <source>
        <dbReference type="ARBA" id="ARBA00035682"/>
    </source>
</evidence>
<keyword evidence="2" id="KW-0496">Mitochondrion</keyword>
<evidence type="ECO:0000259" key="5">
    <source>
        <dbReference type="SMART" id="SM01155"/>
    </source>
</evidence>
<dbReference type="GO" id="GO:0005739">
    <property type="term" value="C:mitochondrion"/>
    <property type="evidence" value="ECO:0007669"/>
    <property type="project" value="UniProtKB-SubCell"/>
</dbReference>
<evidence type="ECO:0000256" key="1">
    <source>
        <dbReference type="ARBA" id="ARBA00004173"/>
    </source>
</evidence>
<dbReference type="PANTHER" id="PTHR32035">
    <property type="entry name" value="AURORA KINASE A-INTERACTING PROTEIN"/>
    <property type="match status" value="1"/>
</dbReference>
<keyword evidence="7" id="KW-1185">Reference proteome</keyword>
<comment type="caution">
    <text evidence="6">The sequence shown here is derived from an EMBL/GenBank/DDBJ whole genome shotgun (WGS) entry which is preliminary data.</text>
</comment>
<evidence type="ECO:0000313" key="7">
    <source>
        <dbReference type="Proteomes" id="UP001630127"/>
    </source>
</evidence>
<name>A0ABD2Y2Y8_9GENT</name>
<dbReference type="PANTHER" id="PTHR32035:SF3">
    <property type="entry name" value="SMALL RIBOSOMAL SUBUNIT PROTEIN MS38"/>
    <property type="match status" value="1"/>
</dbReference>
<comment type="subcellular location">
    <subcellularLocation>
        <location evidence="1">Mitochondrion</location>
    </subcellularLocation>
</comment>
<organism evidence="6 7">
    <name type="scientific">Cinchona calisaya</name>
    <dbReference type="NCBI Taxonomy" id="153742"/>
    <lineage>
        <taxon>Eukaryota</taxon>
        <taxon>Viridiplantae</taxon>
        <taxon>Streptophyta</taxon>
        <taxon>Embryophyta</taxon>
        <taxon>Tracheophyta</taxon>
        <taxon>Spermatophyta</taxon>
        <taxon>Magnoliopsida</taxon>
        <taxon>eudicotyledons</taxon>
        <taxon>Gunneridae</taxon>
        <taxon>Pentapetalae</taxon>
        <taxon>asterids</taxon>
        <taxon>lamiids</taxon>
        <taxon>Gentianales</taxon>
        <taxon>Rubiaceae</taxon>
        <taxon>Cinchonoideae</taxon>
        <taxon>Cinchoneae</taxon>
        <taxon>Cinchona</taxon>
    </lineage>
</organism>
<dbReference type="Proteomes" id="UP001630127">
    <property type="component" value="Unassembled WGS sequence"/>
</dbReference>
<comment type="similarity">
    <text evidence="3">Belongs to the mitochondrion-specific ribosomal protein mS38 family.</text>
</comment>
<feature type="domain" description="Ribosomal protein mS38 C-terminal" evidence="5">
    <location>
        <begin position="105"/>
        <end position="132"/>
    </location>
</feature>
<reference evidence="6 7" key="1">
    <citation type="submission" date="2024-11" db="EMBL/GenBank/DDBJ databases">
        <title>A near-complete genome assembly of Cinchona calisaya.</title>
        <authorList>
            <person name="Lian D.C."/>
            <person name="Zhao X.W."/>
            <person name="Wei L."/>
        </authorList>
    </citation>
    <scope>NUCLEOTIDE SEQUENCE [LARGE SCALE GENOMIC DNA]</scope>
    <source>
        <tissue evidence="6">Nenye</tissue>
    </source>
</reference>
<accession>A0ABD2Y2Y8</accession>
<dbReference type="SMART" id="SM01155">
    <property type="entry name" value="DUF1713"/>
    <property type="match status" value="1"/>
</dbReference>
<dbReference type="InterPro" id="IPR013177">
    <property type="entry name" value="Ribosomal_mS38_C"/>
</dbReference>
<evidence type="ECO:0000313" key="6">
    <source>
        <dbReference type="EMBL" id="KAL3501101.1"/>
    </source>
</evidence>
<evidence type="ECO:0000256" key="3">
    <source>
        <dbReference type="ARBA" id="ARBA00035647"/>
    </source>
</evidence>
<evidence type="ECO:0000256" key="2">
    <source>
        <dbReference type="ARBA" id="ARBA00023128"/>
    </source>
</evidence>
<protein>
    <recommendedName>
        <fullName evidence="4">Small ribosomal subunit protein mS38</fullName>
    </recommendedName>
</protein>
<dbReference type="EMBL" id="JBJUIK010000015">
    <property type="protein sequence ID" value="KAL3501101.1"/>
    <property type="molecule type" value="Genomic_DNA"/>
</dbReference>
<sequence>MAGIARKLLQKLPDQRVITGLNHQNPLNLLSPPTPVIQQPKFENHCAFLRNPSSNCSTREEFAHKNAFQIYPSFSVGHFLNPLVASSGLSLQVKDLEVDESRIMWADSVKKKRKRKMNKHKLRKLRKRLRGYS</sequence>
<gene>
    <name evidence="6" type="ORF">ACH5RR_035550</name>
</gene>
<dbReference type="AlphaFoldDB" id="A0ABD2Y2Y8"/>
<proteinExistence type="inferred from homology"/>
<dbReference type="Pfam" id="PF08213">
    <property type="entry name" value="COX24_C"/>
    <property type="match status" value="1"/>
</dbReference>